<organism evidence="2 3">
    <name type="scientific">Claveliimonas bilis</name>
    <dbReference type="NCBI Taxonomy" id="3028070"/>
    <lineage>
        <taxon>Bacteria</taxon>
        <taxon>Bacillati</taxon>
        <taxon>Bacillota</taxon>
        <taxon>Clostridia</taxon>
        <taxon>Lachnospirales</taxon>
        <taxon>Lachnospiraceae</taxon>
        <taxon>Claveliimonas</taxon>
    </lineage>
</organism>
<feature type="transmembrane region" description="Helical" evidence="1">
    <location>
        <begin position="103"/>
        <end position="122"/>
    </location>
</feature>
<dbReference type="RefSeq" id="WP_316266904.1">
    <property type="nucleotide sequence ID" value="NZ_AP027742.1"/>
</dbReference>
<feature type="transmembrane region" description="Helical" evidence="1">
    <location>
        <begin position="73"/>
        <end position="96"/>
    </location>
</feature>
<feature type="transmembrane region" description="Helical" evidence="1">
    <location>
        <begin position="269"/>
        <end position="290"/>
    </location>
</feature>
<dbReference type="Proteomes" id="UP001305815">
    <property type="component" value="Chromosome"/>
</dbReference>
<feature type="transmembrane region" description="Helical" evidence="1">
    <location>
        <begin position="328"/>
        <end position="347"/>
    </location>
</feature>
<dbReference type="InterPro" id="IPR025686">
    <property type="entry name" value="Glucos_trans_II"/>
</dbReference>
<dbReference type="EMBL" id="AP027742">
    <property type="protein sequence ID" value="BDZ77248.1"/>
    <property type="molecule type" value="Genomic_DNA"/>
</dbReference>
<feature type="transmembrane region" description="Helical" evidence="1">
    <location>
        <begin position="302"/>
        <end position="322"/>
    </location>
</feature>
<keyword evidence="1" id="KW-1133">Transmembrane helix</keyword>
<name>A0ABN6YVG6_9FIRM</name>
<feature type="transmembrane region" description="Helical" evidence="1">
    <location>
        <begin position="128"/>
        <end position="147"/>
    </location>
</feature>
<keyword evidence="1" id="KW-0812">Transmembrane</keyword>
<evidence type="ECO:0000313" key="3">
    <source>
        <dbReference type="Proteomes" id="UP001305815"/>
    </source>
</evidence>
<evidence type="ECO:0000256" key="1">
    <source>
        <dbReference type="SAM" id="Phobius"/>
    </source>
</evidence>
<evidence type="ECO:0000313" key="2">
    <source>
        <dbReference type="EMBL" id="BDZ77248.1"/>
    </source>
</evidence>
<evidence type="ECO:0008006" key="4">
    <source>
        <dbReference type="Google" id="ProtNLM"/>
    </source>
</evidence>
<reference evidence="3" key="1">
    <citation type="journal article" date="2023" name="Int. J. Syst. Evol. Microbiol.">
        <title>Claveliimonas bilis gen. nov., sp. nov., deoxycholic acid-producing bacteria isolated from human faeces, and reclassification of Sellimonas monacensis Zenner et al. 2021 as Claveliimonas monacensis comb. nov.</title>
        <authorList>
            <person name="Hisatomi A."/>
            <person name="Kastawa N.W.E.P.G."/>
            <person name="Song I."/>
            <person name="Ohkuma M."/>
            <person name="Fukiya S."/>
            <person name="Sakamoto M."/>
        </authorList>
    </citation>
    <scope>NUCLEOTIDE SEQUENCE [LARGE SCALE GENOMIC DNA]</scope>
    <source>
        <strain evidence="3">12BBH14</strain>
    </source>
</reference>
<feature type="transmembrane region" description="Helical" evidence="1">
    <location>
        <begin position="354"/>
        <end position="371"/>
    </location>
</feature>
<sequence>MIEFVKKYKTSIFLSVLFSLLCFGFMLTHFTITIDEESWILSARDETMWLYQGRFIIWLFDLIFTEGGNYAPFLWDISGILFWNLSGIIFAYCLFAKTEIKQWILFIFLSYYSSLTFVLGDVFSFSMYSLQIGLASVTVAAAFYYTLKYLEKKNWKTALIVLGLLLYSFGTYQAFICVYISAVAAFCLLCFLSGHRDRIKYDIIISAVLCLIAIASYYLINFIIGKAIGTQGYLTDNYIGWTSGEPLKAFALAMANVGRVSFAIPVLDVYVNGGTALRWVTIAFVIYAIWKFFKCNGIRKKAGIFFFSVALCFAPFSLYLAIATYKTQGRMMLALPLVGAVQLYLILREINKKALLYAAMAASGYLLFINARDMNLFYYYSSIVYEKDCSIAEEIMYDIEEKGIDYREKPLAFIGMVAQEPQPTKELGVLGGSMFAWDEGNNLRMTDFIQTRGYNVRAADSTQLQKALVESASMTVWPQEGSIKELDDVIVVYLSQPVEEWYITNQAQ</sequence>
<gene>
    <name evidence="2" type="ORF">Lac1_14310</name>
</gene>
<feature type="transmembrane region" description="Helical" evidence="1">
    <location>
        <begin position="201"/>
        <end position="220"/>
    </location>
</feature>
<protein>
    <recommendedName>
        <fullName evidence="4">Glycosyltransferase RgtA/B/C/D-like domain-containing protein</fullName>
    </recommendedName>
</protein>
<feature type="transmembrane region" description="Helical" evidence="1">
    <location>
        <begin position="154"/>
        <end position="170"/>
    </location>
</feature>
<keyword evidence="1" id="KW-0472">Membrane</keyword>
<dbReference type="Pfam" id="PF14264">
    <property type="entry name" value="Glucos_trans_II"/>
    <property type="match status" value="1"/>
</dbReference>
<keyword evidence="3" id="KW-1185">Reference proteome</keyword>
<accession>A0ABN6YVG6</accession>
<feature type="transmembrane region" description="Helical" evidence="1">
    <location>
        <begin position="12"/>
        <end position="32"/>
    </location>
</feature>
<proteinExistence type="predicted"/>